<dbReference type="InterPro" id="IPR003604">
    <property type="entry name" value="Matrin/U1-like-C_Znf_C2H2"/>
</dbReference>
<feature type="compositionally biased region" description="Basic and acidic residues" evidence="6">
    <location>
        <begin position="760"/>
        <end position="782"/>
    </location>
</feature>
<feature type="region of interest" description="Disordered" evidence="6">
    <location>
        <begin position="239"/>
        <end position="273"/>
    </location>
</feature>
<feature type="region of interest" description="Disordered" evidence="6">
    <location>
        <begin position="1305"/>
        <end position="1361"/>
    </location>
</feature>
<dbReference type="RefSeq" id="XP_026215734.1">
    <property type="nucleotide sequence ID" value="XM_026359949.1"/>
</dbReference>
<evidence type="ECO:0000256" key="3">
    <source>
        <dbReference type="ARBA" id="ARBA00022771"/>
    </source>
</evidence>
<organism evidence="8 9">
    <name type="scientific">Anabas testudineus</name>
    <name type="common">Climbing perch</name>
    <name type="synonym">Anthias testudineus</name>
    <dbReference type="NCBI Taxonomy" id="64144"/>
    <lineage>
        <taxon>Eukaryota</taxon>
        <taxon>Metazoa</taxon>
        <taxon>Chordata</taxon>
        <taxon>Craniata</taxon>
        <taxon>Vertebrata</taxon>
        <taxon>Euteleostomi</taxon>
        <taxon>Actinopterygii</taxon>
        <taxon>Neopterygii</taxon>
        <taxon>Teleostei</taxon>
        <taxon>Neoteleostei</taxon>
        <taxon>Acanthomorphata</taxon>
        <taxon>Anabantaria</taxon>
        <taxon>Anabantiformes</taxon>
        <taxon>Anabantoidei</taxon>
        <taxon>Anabantidae</taxon>
        <taxon>Anabas</taxon>
    </lineage>
</organism>
<dbReference type="GO" id="GO:0003723">
    <property type="term" value="F:RNA binding"/>
    <property type="evidence" value="ECO:0007669"/>
    <property type="project" value="InterPro"/>
</dbReference>
<feature type="region of interest" description="Disordered" evidence="6">
    <location>
        <begin position="506"/>
        <end position="653"/>
    </location>
</feature>
<feature type="region of interest" description="Disordered" evidence="6">
    <location>
        <begin position="1"/>
        <end position="32"/>
    </location>
</feature>
<keyword evidence="9" id="KW-1185">Reference proteome</keyword>
<dbReference type="GeneID" id="113162016"/>
<keyword evidence="3" id="KW-0863">Zinc-finger</keyword>
<evidence type="ECO:0000313" key="9">
    <source>
        <dbReference type="Proteomes" id="UP000265040"/>
    </source>
</evidence>
<feature type="compositionally biased region" description="Polar residues" evidence="6">
    <location>
        <begin position="562"/>
        <end position="573"/>
    </location>
</feature>
<keyword evidence="5" id="KW-0539">Nucleus</keyword>
<dbReference type="PANTHER" id="PTHR15592">
    <property type="entry name" value="MATRIN 3/NUCLEAR PROTEIN 220-RELATED"/>
    <property type="match status" value="1"/>
</dbReference>
<dbReference type="PROSITE" id="PS50171">
    <property type="entry name" value="ZF_MATRIN"/>
    <property type="match status" value="1"/>
</dbReference>
<dbReference type="InterPro" id="IPR000504">
    <property type="entry name" value="RRM_dom"/>
</dbReference>
<evidence type="ECO:0000256" key="2">
    <source>
        <dbReference type="ARBA" id="ARBA00022723"/>
    </source>
</evidence>
<keyword evidence="4" id="KW-0862">Zinc</keyword>
<feature type="region of interest" description="Disordered" evidence="6">
    <location>
        <begin position="1470"/>
        <end position="1493"/>
    </location>
</feature>
<reference evidence="8" key="1">
    <citation type="submission" date="2021-04" db="EMBL/GenBank/DDBJ databases">
        <authorList>
            <consortium name="Wellcome Sanger Institute Data Sharing"/>
        </authorList>
    </citation>
    <scope>NUCLEOTIDE SEQUENCE [LARGE SCALE GENOMIC DNA]</scope>
</reference>
<dbReference type="InterPro" id="IPR035979">
    <property type="entry name" value="RBD_domain_sf"/>
</dbReference>
<feature type="compositionally biased region" description="Basic and acidic residues" evidence="6">
    <location>
        <begin position="332"/>
        <end position="365"/>
    </location>
</feature>
<feature type="region of interest" description="Disordered" evidence="6">
    <location>
        <begin position="313"/>
        <end position="429"/>
    </location>
</feature>
<dbReference type="Gene3D" id="3.30.70.330">
    <property type="match status" value="3"/>
</dbReference>
<feature type="compositionally biased region" description="Basic and acidic residues" evidence="6">
    <location>
        <begin position="395"/>
        <end position="406"/>
    </location>
</feature>
<name>A0A7N5ZVL4_ANATE</name>
<comment type="subcellular location">
    <subcellularLocation>
        <location evidence="1">Nucleus</location>
    </subcellularLocation>
</comment>
<dbReference type="GeneTree" id="ENSGT00940000168028"/>
<dbReference type="SUPFAM" id="SSF54928">
    <property type="entry name" value="RNA-binding domain, RBD"/>
    <property type="match status" value="1"/>
</dbReference>
<feature type="region of interest" description="Disordered" evidence="6">
    <location>
        <begin position="101"/>
        <end position="152"/>
    </location>
</feature>
<feature type="domain" description="Matrin-type" evidence="7">
    <location>
        <begin position="1541"/>
        <end position="1572"/>
    </location>
</feature>
<dbReference type="GO" id="GO:0008270">
    <property type="term" value="F:zinc ion binding"/>
    <property type="evidence" value="ECO:0007669"/>
    <property type="project" value="UniProtKB-KW"/>
</dbReference>
<feature type="compositionally biased region" description="Basic and acidic residues" evidence="6">
    <location>
        <begin position="998"/>
        <end position="1021"/>
    </location>
</feature>
<feature type="compositionally biased region" description="Basic and acidic residues" evidence="6">
    <location>
        <begin position="598"/>
        <end position="612"/>
    </location>
</feature>
<dbReference type="SMART" id="SM00451">
    <property type="entry name" value="ZnF_U1"/>
    <property type="match status" value="2"/>
</dbReference>
<dbReference type="Proteomes" id="UP000265040">
    <property type="component" value="Chromosome 1"/>
</dbReference>
<sequence length="1579" mass="176219">MYHHHSQQLGPQPFSNGPRLPHHQPQNLHQNQSPCDMLSQVIGFQFPRPTQLPDELESALSIRCARDMDHRLIDHMNQSNQNQNQGSGAGICQHGNYSANPVTLSSNHQPVSQGVDWSGYQPPTKLFASAPPSANHQSQRHKGPQQQPQSRHTGAIIPSWTAPVSDSPSSQARHLLGAASGSVDGQSLYTPESAGSILASFGLSNEDLEVLSHYPDDQLTPDTLPFILRDIQINKSGNQKTVASTSSSSFSHNIHDVPLPTSHSSPLEDSQSPEIPSLLTVTQTAGKVIDYGHASRANEESSTRETFKRELLSSERTVKMYPSSSSSSSAAKVDKTERRQVNLEHTEPSKHGDQDYRRTCSDHRKSSQSPVREFPSSKARNLDKDYRRDRPKPRPSSETRSEDCSRRSASSLLDSKPVSSGKKIPTPTMISDFSAVSPKVYPHTCSLCHTQCDQEKDWVDHINTVNHTAACRDLRNKYPDWKPNVPSRSGRYGSWALWDPRDGSPSHSISRSLSCSPPSSPPHSKHKDVPHRTHRRPYSPHGHPRHHHYTEHRFEYHYSGPRTPSQLHQTTTSHTRDHRCEKRDRESSGTSSRNGVKHPYDDAARYDTETNRHPSSSKNGSSQSITRTVKSGTKTGPKSAKSPQAKKKKKVVTQPSQEWFVADHLVYLTGIPNDASEQEVTDLVGSFGKINNVILMPCSEQESEKNEGQKASVCMVRAEDAQALADSTNLFIRDQQITASVAKKPDGGHFIHTNNSKPGPEPDKGGAGKDLGGEADQKTSDEKGMVLITGLPESDWSESDIIKLVQPFGTPSDIIIAAEIGKVLMSVPDIETAQGIVKVHTFMPAKIKDSEVKMIHLKQRIGLSTPVALYNLLVGSVDPLERPPPVTWSSLLVISNVPETPSASSEVQKLVRRFGTVIKTLVLKNMVICEMATAAMALSVYKRFQTFPCIIQNNPLFFSRKPDPKAQAKVIAVYADLSEVTPTNVKSGQTAVAANKAETSHEENAVSHWERIEKDDDRKNENMNSTEKTADEDKTLEENRTSDSKVKKDKLSNFSNSLAAHAKPEQDMDGLETSEEEKRVRESGAGNDTPVKEETKPYSSDGKAALVERDVQEQVTPEMVNALIVECRTRIDSQPNNRAASGCREQQETQMETQQSKDAAEETKEQAKSHTEEEEKRQERTERQARKEKETKERERREKERRAWEKVERAKRERERDERSWREWEKREEERREWKGRERERRERKRAYGEGFPGSGSFRSKGYKQSSWRDEDYKSSKPETEMVDEEEVFPLNMSDFVTVDEVGDVTELPSSPSPTVPMETTEGGEDGPTSVQLDTAGDISMEVSTDRTSDTTETQVKPDEQVPHIEPVSELTTETAAPLSPEQSCTGQTVVPTCQLEAAETEITCLPETTPIATLDFTADIEHPSVSALPEVSSASPRTEVATADREENAAMILLSQAEEEMVVVSDKTEEQEKMQDEEEKETKTLAAVRGKHKKSEDQTNAVYKSVKKELKAETSMSYILPPFDPSNPVGMEFLVPKTGFFCKVCNRFFSGNKEAEINHCKTAKHYENLQKYLQTMKT</sequence>
<reference evidence="8" key="2">
    <citation type="submission" date="2025-08" db="UniProtKB">
        <authorList>
            <consortium name="Ensembl"/>
        </authorList>
    </citation>
    <scope>IDENTIFICATION</scope>
</reference>
<dbReference type="SMART" id="SM00360">
    <property type="entry name" value="RRM"/>
    <property type="match status" value="2"/>
</dbReference>
<accession>A0A7N5ZVL4</accession>
<evidence type="ECO:0000259" key="7">
    <source>
        <dbReference type="PROSITE" id="PS50171"/>
    </source>
</evidence>
<dbReference type="InterPro" id="IPR000690">
    <property type="entry name" value="Matrin/U1-C_Znf_C2H2"/>
</dbReference>
<feature type="compositionally biased region" description="Basic and acidic residues" evidence="6">
    <location>
        <begin position="1158"/>
        <end position="1241"/>
    </location>
</feature>
<keyword evidence="2" id="KW-0479">Metal-binding</keyword>
<evidence type="ECO:0000256" key="4">
    <source>
        <dbReference type="ARBA" id="ARBA00022833"/>
    </source>
</evidence>
<feature type="region of interest" description="Disordered" evidence="6">
    <location>
        <begin position="1128"/>
        <end position="1289"/>
    </location>
</feature>
<protein>
    <recommendedName>
        <fullName evidence="7">Matrin-type domain-containing protein</fullName>
    </recommendedName>
</protein>
<dbReference type="GO" id="GO:0005634">
    <property type="term" value="C:nucleus"/>
    <property type="evidence" value="ECO:0007669"/>
    <property type="project" value="UniProtKB-SubCell"/>
</dbReference>
<reference evidence="8" key="3">
    <citation type="submission" date="2025-09" db="UniProtKB">
        <authorList>
            <consortium name="Ensembl"/>
        </authorList>
    </citation>
    <scope>IDENTIFICATION</scope>
</reference>
<feature type="compositionally biased region" description="Polar residues" evidence="6">
    <location>
        <begin position="101"/>
        <end position="112"/>
    </location>
</feature>
<evidence type="ECO:0000256" key="5">
    <source>
        <dbReference type="ARBA" id="ARBA00023242"/>
    </source>
</evidence>
<dbReference type="InterPro" id="IPR012677">
    <property type="entry name" value="Nucleotide-bd_a/b_plait_sf"/>
</dbReference>
<evidence type="ECO:0000256" key="6">
    <source>
        <dbReference type="SAM" id="MobiDB-lite"/>
    </source>
</evidence>
<feature type="compositionally biased region" description="Low complexity" evidence="6">
    <location>
        <begin position="506"/>
        <end position="517"/>
    </location>
</feature>
<feature type="compositionally biased region" description="Polar residues" evidence="6">
    <location>
        <begin position="613"/>
        <end position="636"/>
    </location>
</feature>
<proteinExistence type="predicted"/>
<dbReference type="Ensembl" id="ENSATET00000042430.2">
    <property type="protein sequence ID" value="ENSATEP00000039782.2"/>
    <property type="gene ID" value="ENSATEG00000026424.2"/>
</dbReference>
<feature type="compositionally biased region" description="Basic and acidic residues" evidence="6">
    <location>
        <begin position="574"/>
        <end position="587"/>
    </location>
</feature>
<feature type="compositionally biased region" description="Basic and acidic residues" evidence="6">
    <location>
        <begin position="1267"/>
        <end position="1280"/>
    </location>
</feature>
<dbReference type="InParanoid" id="A0A7N5ZVL4"/>
<feature type="region of interest" description="Disordered" evidence="6">
    <location>
        <begin position="985"/>
        <end position="1111"/>
    </location>
</feature>
<evidence type="ECO:0000313" key="8">
    <source>
        <dbReference type="Ensembl" id="ENSATEP00000039782.2"/>
    </source>
</evidence>
<feature type="compositionally biased region" description="Basic residues" evidence="6">
    <location>
        <begin position="523"/>
        <end position="550"/>
    </location>
</feature>
<evidence type="ECO:0000256" key="1">
    <source>
        <dbReference type="ARBA" id="ARBA00004123"/>
    </source>
</evidence>
<feature type="compositionally biased region" description="Basic and acidic residues" evidence="6">
    <location>
        <begin position="1028"/>
        <end position="1051"/>
    </location>
</feature>
<feature type="region of interest" description="Disordered" evidence="6">
    <location>
        <begin position="743"/>
        <end position="782"/>
    </location>
</feature>
<feature type="compositionally biased region" description="Basic and acidic residues" evidence="6">
    <location>
        <begin position="1344"/>
        <end position="1361"/>
    </location>
</feature>
<feature type="compositionally biased region" description="Low complexity" evidence="6">
    <location>
        <begin position="23"/>
        <end position="32"/>
    </location>
</feature>
<feature type="compositionally biased region" description="Polar residues" evidence="6">
    <location>
        <begin position="261"/>
        <end position="273"/>
    </location>
</feature>